<name>A0ABW7I124_9ACTN</name>
<gene>
    <name evidence="3" type="ORF">ACG5V6_27060</name>
</gene>
<sequence length="397" mass="42012">MTDTDGTTPGTGGGTDAPENAVAPEAAAADRRTGRGAADGARPRRGLRGRTAAAVAGLLAGVLLGAGATAWATGTPPFADAEVCWGSLSEDVVSPMFGGGELKARELPLRPVAGNYGRVRAECRITRHQGGEPRWEVVARVRDLEVLDGIDAREWADESFSARMVPLGGEITGMVSPSRAWTLLPRGCASALTVVELESGGAEIREGDEARRYRAGLARAAVRLTNGVMEELGCRGRYPDPDGLPPVPEWEEAPREELCAVEGVELPAWAKGPHHRRVTPDGDGPLRSCDIATDHSQEVRLTTVVHPGLAELFAQPSWWGSERLVTGGRSAVSGGGSLGGDLSVFRALCQRGRVAFVARPVDSPAEQRWARDLLPAYVEAEAERAGCGRIEVVRKPD</sequence>
<keyword evidence="2" id="KW-0812">Transmembrane</keyword>
<evidence type="ECO:0000313" key="3">
    <source>
        <dbReference type="EMBL" id="MFH0251855.1"/>
    </source>
</evidence>
<dbReference type="EMBL" id="JBIHMK010000175">
    <property type="protein sequence ID" value="MFH0251855.1"/>
    <property type="molecule type" value="Genomic_DNA"/>
</dbReference>
<organism evidence="3 4">
    <name type="scientific">Streptomyces chitinivorans</name>
    <dbReference type="NCBI Taxonomy" id="1257027"/>
    <lineage>
        <taxon>Bacteria</taxon>
        <taxon>Bacillati</taxon>
        <taxon>Actinomycetota</taxon>
        <taxon>Actinomycetes</taxon>
        <taxon>Kitasatosporales</taxon>
        <taxon>Streptomycetaceae</taxon>
        <taxon>Streptomyces</taxon>
    </lineage>
</organism>
<feature type="region of interest" description="Disordered" evidence="1">
    <location>
        <begin position="1"/>
        <end position="47"/>
    </location>
</feature>
<protein>
    <submittedName>
        <fullName evidence="3">Uncharacterized protein</fullName>
    </submittedName>
</protein>
<dbReference type="RefSeq" id="WP_279949762.1">
    <property type="nucleotide sequence ID" value="NZ_BAABEN010000008.1"/>
</dbReference>
<reference evidence="3 4" key="1">
    <citation type="submission" date="2024-10" db="EMBL/GenBank/DDBJ databases">
        <authorList>
            <person name="Cho J.-C."/>
        </authorList>
    </citation>
    <scope>NUCLEOTIDE SEQUENCE [LARGE SCALE GENOMIC DNA]</scope>
    <source>
        <strain evidence="3 4">KCTC29696</strain>
    </source>
</reference>
<evidence type="ECO:0000313" key="4">
    <source>
        <dbReference type="Proteomes" id="UP001607069"/>
    </source>
</evidence>
<evidence type="ECO:0000256" key="2">
    <source>
        <dbReference type="SAM" id="Phobius"/>
    </source>
</evidence>
<keyword evidence="2" id="KW-1133">Transmembrane helix</keyword>
<keyword evidence="2" id="KW-0472">Membrane</keyword>
<evidence type="ECO:0000256" key="1">
    <source>
        <dbReference type="SAM" id="MobiDB-lite"/>
    </source>
</evidence>
<feature type="transmembrane region" description="Helical" evidence="2">
    <location>
        <begin position="52"/>
        <end position="72"/>
    </location>
</feature>
<dbReference type="Proteomes" id="UP001607069">
    <property type="component" value="Unassembled WGS sequence"/>
</dbReference>
<comment type="caution">
    <text evidence="3">The sequence shown here is derived from an EMBL/GenBank/DDBJ whole genome shotgun (WGS) entry which is preliminary data.</text>
</comment>
<feature type="compositionally biased region" description="Low complexity" evidence="1">
    <location>
        <begin position="16"/>
        <end position="27"/>
    </location>
</feature>
<keyword evidence="4" id="KW-1185">Reference proteome</keyword>
<proteinExistence type="predicted"/>
<accession>A0ABW7I124</accession>